<gene>
    <name evidence="1" type="ORF">BN12_1170003</name>
</gene>
<sequence length="57" mass="6129">MRAKSRWAERNRSYALGVGMAYIDIARLPLSLAGAVALSTYAAPRHSLSPAARRGAE</sequence>
<dbReference type="Proteomes" id="UP000035721">
    <property type="component" value="Unassembled WGS sequence"/>
</dbReference>
<accession>A0A077LW93</accession>
<comment type="caution">
    <text evidence="1">The sequence shown here is derived from an EMBL/GenBank/DDBJ whole genome shotgun (WGS) entry which is preliminary data.</text>
</comment>
<evidence type="ECO:0000313" key="2">
    <source>
        <dbReference type="Proteomes" id="UP000035721"/>
    </source>
</evidence>
<reference evidence="1 2" key="1">
    <citation type="journal article" date="2013" name="ISME J.">
        <title>A metabolic model for members of the genus Tetrasphaera involved in enhanced biological phosphorus removal.</title>
        <authorList>
            <person name="Kristiansen R."/>
            <person name="Nguyen H.T.T."/>
            <person name="Saunders A.M."/>
            <person name="Nielsen J.L."/>
            <person name="Wimmer R."/>
            <person name="Le V.Q."/>
            <person name="McIlroy S.J."/>
            <person name="Petrovski S."/>
            <person name="Seviour R.J."/>
            <person name="Calteau A."/>
            <person name="Nielsen K.L."/>
            <person name="Nielsen P.H."/>
        </authorList>
    </citation>
    <scope>NUCLEOTIDE SEQUENCE [LARGE SCALE GENOMIC DNA]</scope>
    <source>
        <strain evidence="1 2">T1-X7</strain>
    </source>
</reference>
<name>A0A077LW93_9MICO</name>
<keyword evidence="2" id="KW-1185">Reference proteome</keyword>
<proteinExistence type="predicted"/>
<protein>
    <submittedName>
        <fullName evidence="1">Uncharacterized protein</fullName>
    </submittedName>
</protein>
<dbReference type="STRING" id="1194083.BN12_1170003"/>
<organism evidence="1 2">
    <name type="scientific">Nostocoides japonicum T1-X7</name>
    <dbReference type="NCBI Taxonomy" id="1194083"/>
    <lineage>
        <taxon>Bacteria</taxon>
        <taxon>Bacillati</taxon>
        <taxon>Actinomycetota</taxon>
        <taxon>Actinomycetes</taxon>
        <taxon>Micrococcales</taxon>
        <taxon>Intrasporangiaceae</taxon>
        <taxon>Nostocoides</taxon>
    </lineage>
</organism>
<dbReference type="AlphaFoldDB" id="A0A077LW93"/>
<dbReference type="EMBL" id="CAJB01000021">
    <property type="protein sequence ID" value="CCH76264.1"/>
    <property type="molecule type" value="Genomic_DNA"/>
</dbReference>
<evidence type="ECO:0000313" key="1">
    <source>
        <dbReference type="EMBL" id="CCH76264.1"/>
    </source>
</evidence>